<evidence type="ECO:0000313" key="2">
    <source>
        <dbReference type="EMBL" id="CAJ54096.1"/>
    </source>
</evidence>
<protein>
    <submittedName>
        <fullName evidence="2">NA</fullName>
    </submittedName>
</protein>
<feature type="region of interest" description="Disordered" evidence="1">
    <location>
        <begin position="121"/>
        <end position="150"/>
    </location>
</feature>
<feature type="compositionally biased region" description="Polar residues" evidence="1">
    <location>
        <begin position="61"/>
        <end position="76"/>
    </location>
</feature>
<proteinExistence type="predicted"/>
<reference evidence="2 3" key="1">
    <citation type="submission" date="2005-11" db="EMBL/GenBank/DDBJ databases">
        <title>The complete genome sequence of Lawsonia intracellularis: the causative agent of proliferative enteropathy.</title>
        <authorList>
            <person name="Kaur K."/>
            <person name="Zhang Q."/>
            <person name="Beckler D."/>
            <person name="Munir S."/>
            <person name="Li L."/>
            <person name="Kinsley K."/>
            <person name="Herron L."/>
            <person name="Peterson A."/>
            <person name="May B."/>
            <person name="Singh S."/>
            <person name="Gebhart C."/>
            <person name="Kapur V."/>
        </authorList>
    </citation>
    <scope>NUCLEOTIDE SEQUENCE [LARGE SCALE GENOMIC DNA]</scope>
    <source>
        <strain evidence="2 3">PHE/MN1-00</strain>
    </source>
</reference>
<accession>Q1MSC9</accession>
<organism evidence="2 3">
    <name type="scientific">Lawsonia intracellularis (strain PHE/MN1-00)</name>
    <dbReference type="NCBI Taxonomy" id="363253"/>
    <lineage>
        <taxon>Bacteria</taxon>
        <taxon>Pseudomonadati</taxon>
        <taxon>Thermodesulfobacteriota</taxon>
        <taxon>Desulfovibrionia</taxon>
        <taxon>Desulfovibrionales</taxon>
        <taxon>Desulfovibrionaceae</taxon>
        <taxon>Lawsonia</taxon>
    </lineage>
</organism>
<sequence>FYLEAIFNIEHNGIIGENTMRVGSRPDPNVPTNVEQNSDIDSDDNTSSSTTCCVSTHSVNEGAQQHSDSTPLTDRASQGRKWDPSIDFNRLGAQLITSVQSFFTIIRDRVSSFITNMKDSGPWARSRGSYDFHRDDDTISTTSSDSYTTVSDINSSEDTASLNSFHSVSSHSSSEKTFPVYTQEQLQQFAQEGVTNLVHSRPYVSNGPSIKFPDQLGGHGDVGFLQGTNIVFKQNLTAQEAKTYKLLNDLKNWLQDPQPSSINIPESLKGISRSEMKQLLDNKDLLLSSLPFPLAMAEGEGSAAVAIKNVNMYQSEEGSFNKVSSKGVIDVKLGCKTMSLAELKAHYPNKTKGISLFRKIVTNGVLPMLRGTTSRGYEVIPQAKGMKRLFMAKQASDNLMQNLSARLTAQQAVNLAKQVTDLTRAMRILPITFVGSSMLIALPDASSTNSMPQVGLVDFGHPVFSTEVTVEGPITEQVYGELKDNYMEAIGKLQSQIEEISYQASRH</sequence>
<feature type="region of interest" description="Disordered" evidence="1">
    <location>
        <begin position="19"/>
        <end position="81"/>
    </location>
</feature>
<dbReference type="EMBL" id="AM180252">
    <property type="protein sequence ID" value="CAJ54096.1"/>
    <property type="molecule type" value="Genomic_DNA"/>
</dbReference>
<gene>
    <name evidence="2" type="ordered locus">LI0040</name>
</gene>
<name>Q1MSC9_LAWIP</name>
<evidence type="ECO:0000256" key="1">
    <source>
        <dbReference type="SAM" id="MobiDB-lite"/>
    </source>
</evidence>
<feature type="compositionally biased region" description="Low complexity" evidence="1">
    <location>
        <begin position="45"/>
        <end position="59"/>
    </location>
</feature>
<feature type="compositionally biased region" description="Low complexity" evidence="1">
    <location>
        <begin position="139"/>
        <end position="150"/>
    </location>
</feature>
<dbReference type="AlphaFoldDB" id="Q1MSC9"/>
<dbReference type="HOGENOM" id="CLU_558712_0_0_7"/>
<evidence type="ECO:0000313" key="3">
    <source>
        <dbReference type="Proteomes" id="UP000002430"/>
    </source>
</evidence>
<dbReference type="Proteomes" id="UP000002430">
    <property type="component" value="Chromosome"/>
</dbReference>
<dbReference type="STRING" id="363253.LI0040"/>
<dbReference type="KEGG" id="lip:LI0040"/>
<dbReference type="SUPFAM" id="SSF56104">
    <property type="entry name" value="SAICAR synthase-like"/>
    <property type="match status" value="1"/>
</dbReference>
<keyword evidence="3" id="KW-1185">Reference proteome</keyword>
<feature type="compositionally biased region" description="Basic and acidic residues" evidence="1">
    <location>
        <begin position="128"/>
        <end position="137"/>
    </location>
</feature>
<feature type="non-terminal residue" evidence="2">
    <location>
        <position position="1"/>
    </location>
</feature>